<gene>
    <name evidence="6 10" type="primary">map</name>
    <name evidence="9" type="ORF">CNEO2_130024</name>
    <name evidence="10" type="ORF">CQ394_01175</name>
</gene>
<comment type="catalytic activity">
    <reaction evidence="6 7">
        <text>Release of N-terminal amino acids, preferentially methionine, from peptides and arylamides.</text>
        <dbReference type="EC" id="3.4.11.18"/>
    </reaction>
</comment>
<dbReference type="Pfam" id="PF00557">
    <property type="entry name" value="Peptidase_M24"/>
    <property type="match status" value="1"/>
</dbReference>
<dbReference type="InterPro" id="IPR004027">
    <property type="entry name" value="SEC_C_motif"/>
</dbReference>
<dbReference type="GO" id="GO:0006508">
    <property type="term" value="P:proteolysis"/>
    <property type="evidence" value="ECO:0007669"/>
    <property type="project" value="UniProtKB-KW"/>
</dbReference>
<evidence type="ECO:0000256" key="4">
    <source>
        <dbReference type="ARBA" id="ARBA00022723"/>
    </source>
</evidence>
<reference evidence="9" key="2">
    <citation type="submission" date="2022-10" db="EMBL/GenBank/DDBJ databases">
        <authorList>
            <person name="Aires J."/>
            <person name="Mesa V."/>
        </authorList>
    </citation>
    <scope>NUCLEOTIDE SEQUENCE</scope>
    <source>
        <strain evidence="9">Clostridium neonatale JD116</strain>
    </source>
</reference>
<evidence type="ECO:0000256" key="7">
    <source>
        <dbReference type="RuleBase" id="RU003653"/>
    </source>
</evidence>
<evidence type="ECO:0000256" key="5">
    <source>
        <dbReference type="ARBA" id="ARBA00022801"/>
    </source>
</evidence>
<feature type="binding site" evidence="6">
    <location>
        <position position="146"/>
    </location>
    <ligand>
        <name>a divalent metal cation</name>
        <dbReference type="ChEBI" id="CHEBI:60240"/>
        <label>1</label>
    </ligand>
</feature>
<feature type="binding site" evidence="6">
    <location>
        <position position="210"/>
    </location>
    <ligand>
        <name>a divalent metal cation</name>
        <dbReference type="ChEBI" id="CHEBI:60240"/>
        <label>2</label>
        <note>catalytic</note>
    </ligand>
</feature>
<protein>
    <recommendedName>
        <fullName evidence="6 7">Methionine aminopeptidase</fullName>
        <shortName evidence="6">MAP</shortName>
        <shortName evidence="6">MetAP</shortName>
        <ecNumber evidence="6 7">3.4.11.18</ecNumber>
    </recommendedName>
    <alternativeName>
        <fullName evidence="6">Peptidase M</fullName>
    </alternativeName>
</protein>
<feature type="binding site" evidence="6">
    <location>
        <position position="135"/>
    </location>
    <ligand>
        <name>a divalent metal cation</name>
        <dbReference type="ChEBI" id="CHEBI:60240"/>
        <label>1</label>
    </ligand>
</feature>
<organism evidence="10 11">
    <name type="scientific">Clostridium neonatale</name>
    <dbReference type="NCBI Taxonomy" id="137838"/>
    <lineage>
        <taxon>Bacteria</taxon>
        <taxon>Bacillati</taxon>
        <taxon>Bacillota</taxon>
        <taxon>Clostridia</taxon>
        <taxon>Eubacteriales</taxon>
        <taxon>Clostridiaceae</taxon>
        <taxon>Clostridium</taxon>
    </lineage>
</organism>
<evidence type="ECO:0000256" key="1">
    <source>
        <dbReference type="ARBA" id="ARBA00002521"/>
    </source>
</evidence>
<proteinExistence type="inferred from homology"/>
<dbReference type="STRING" id="137838.GCA_001458595_01676"/>
<feature type="binding site" evidence="6">
    <location>
        <position position="117"/>
    </location>
    <ligand>
        <name>substrate</name>
    </ligand>
</feature>
<dbReference type="Proteomes" id="UP000220840">
    <property type="component" value="Unassembled WGS sequence"/>
</dbReference>
<dbReference type="InterPro" id="IPR002467">
    <property type="entry name" value="Pept_M24A_MAP1"/>
</dbReference>
<evidence type="ECO:0000256" key="3">
    <source>
        <dbReference type="ARBA" id="ARBA00022670"/>
    </source>
</evidence>
<dbReference type="Proteomes" id="UP001189143">
    <property type="component" value="Unassembled WGS sequence"/>
</dbReference>
<dbReference type="PANTHER" id="PTHR43330:SF8">
    <property type="entry name" value="METHIONINE AMINOPEPTIDASE 1D, MITOCHONDRIAL"/>
    <property type="match status" value="1"/>
</dbReference>
<dbReference type="AlphaFoldDB" id="A0A2A7MFJ7"/>
<keyword evidence="11" id="KW-1185">Reference proteome</keyword>
<evidence type="ECO:0000313" key="9">
    <source>
        <dbReference type="EMBL" id="CAI3542857.1"/>
    </source>
</evidence>
<keyword evidence="5 6" id="KW-0378">Hydrolase</keyword>
<dbReference type="InterPro" id="IPR000994">
    <property type="entry name" value="Pept_M24"/>
</dbReference>
<dbReference type="EC" id="3.4.11.18" evidence="6 7"/>
<feature type="binding site" evidence="6">
    <location>
        <position position="217"/>
    </location>
    <ligand>
        <name>substrate</name>
    </ligand>
</feature>
<evidence type="ECO:0000259" key="8">
    <source>
        <dbReference type="Pfam" id="PF00557"/>
    </source>
</evidence>
<feature type="binding site" evidence="6">
    <location>
        <position position="243"/>
    </location>
    <ligand>
        <name>a divalent metal cation</name>
        <dbReference type="ChEBI" id="CHEBI:60240"/>
        <label>2</label>
        <note>catalytic</note>
    </ligand>
</feature>
<keyword evidence="4 6" id="KW-0479">Metal-binding</keyword>
<sequence>MNNNRNDECWCGSGLKYKKCHLEFDEKINFLRSKGKITPLKRMIKNAKQIEGIRKAAEINSGLLDLAEENIKEGMTTEEINKMVHKYTIDHGAIPADLNYEGFPKSVCISINDEVCHGIPSTDRILKDGDIVNVDATTNLNGYFADASRMFMIGNVSEENKKLVQVTKECLEKAISIIKPFETTLGDIGAVIAEHAKNNHYTVVREFCGHGVGLAIHEDPTVLHYGKRGTGMVLVPGMVFTIEPMINAGDRKIFIDKKSGWIVKTKDGSYSAQWEHTLLVTNDGVEIISK</sequence>
<dbReference type="GO" id="GO:0070006">
    <property type="term" value="F:metalloaminopeptidase activity"/>
    <property type="evidence" value="ECO:0007669"/>
    <property type="project" value="UniProtKB-UniRule"/>
</dbReference>
<reference evidence="10 11" key="1">
    <citation type="submission" date="2017-10" db="EMBL/GenBank/DDBJ databases">
        <title>Effective Description of Clostridium neonatale sp. nov. linked to necrotizing enterocolitis in neonates and a clarification of species assignable to the genus Clostridium (Prazmowski 1880) emend. Lawson and Rainey 2016.</title>
        <authorList>
            <person name="Bernard K."/>
            <person name="Burdz T."/>
            <person name="Wiebe D."/>
            <person name="Balcewich B."/>
            <person name="Alfa M."/>
            <person name="Bernier A.-M."/>
        </authorList>
    </citation>
    <scope>NUCLEOTIDE SEQUENCE [LARGE SCALE GENOMIC DNA]</scope>
    <source>
        <strain evidence="10 11">LCDC99A005</strain>
    </source>
</reference>
<dbReference type="CDD" id="cd01086">
    <property type="entry name" value="MetAP1"/>
    <property type="match status" value="1"/>
</dbReference>
<dbReference type="EMBL" id="CAMTCP010000044">
    <property type="protein sequence ID" value="CAI3542857.1"/>
    <property type="molecule type" value="Genomic_DNA"/>
</dbReference>
<feature type="binding site" evidence="6">
    <location>
        <position position="275"/>
    </location>
    <ligand>
        <name>a divalent metal cation</name>
        <dbReference type="ChEBI" id="CHEBI:60240"/>
        <label>2</label>
        <note>catalytic</note>
    </ligand>
</feature>
<dbReference type="RefSeq" id="WP_058294541.1">
    <property type="nucleotide sequence ID" value="NZ_CAMRXB010000085.1"/>
</dbReference>
<name>A0A2A7MFJ7_9CLOT</name>
<dbReference type="NCBIfam" id="NF008970">
    <property type="entry name" value="PRK12318.1"/>
    <property type="match status" value="1"/>
</dbReference>
<evidence type="ECO:0000256" key="2">
    <source>
        <dbReference type="ARBA" id="ARBA00022438"/>
    </source>
</evidence>
<comment type="similarity">
    <text evidence="6">Belongs to the peptidase M24A family. Methionine aminopeptidase type 1 subfamily.</text>
</comment>
<feature type="binding site" evidence="6">
    <location>
        <position position="275"/>
    </location>
    <ligand>
        <name>a divalent metal cation</name>
        <dbReference type="ChEBI" id="CHEBI:60240"/>
        <label>1</label>
    </ligand>
</feature>
<feature type="binding site" evidence="6">
    <location>
        <position position="146"/>
    </location>
    <ligand>
        <name>a divalent metal cation</name>
        <dbReference type="ChEBI" id="CHEBI:60240"/>
        <label>2</label>
        <note>catalytic</note>
    </ligand>
</feature>
<accession>A0A2A7MFJ7</accession>
<keyword evidence="3 6" id="KW-0645">Protease</keyword>
<comment type="subunit">
    <text evidence="6">Monomer.</text>
</comment>
<feature type="domain" description="Peptidase M24" evidence="8">
    <location>
        <begin position="51"/>
        <end position="282"/>
    </location>
</feature>
<evidence type="ECO:0000313" key="10">
    <source>
        <dbReference type="EMBL" id="PEG30369.1"/>
    </source>
</evidence>
<dbReference type="InterPro" id="IPR001714">
    <property type="entry name" value="Pept_M24_MAP"/>
</dbReference>
<dbReference type="OrthoDB" id="9802055at2"/>
<comment type="caution">
    <text evidence="10">The sequence shown here is derived from an EMBL/GenBank/DDBJ whole genome shotgun (WGS) entry which is preliminary data.</text>
</comment>
<comment type="cofactor">
    <cofactor evidence="6">
        <name>Co(2+)</name>
        <dbReference type="ChEBI" id="CHEBI:48828"/>
    </cofactor>
    <cofactor evidence="6">
        <name>Zn(2+)</name>
        <dbReference type="ChEBI" id="CHEBI:29105"/>
    </cofactor>
    <cofactor evidence="6">
        <name>Mn(2+)</name>
        <dbReference type="ChEBI" id="CHEBI:29035"/>
    </cofactor>
    <cofactor evidence="6">
        <name>Fe(2+)</name>
        <dbReference type="ChEBI" id="CHEBI:29033"/>
    </cofactor>
    <text evidence="6">Binds 2 divalent metal cations per subunit. Has a high-affinity and a low affinity metal-binding site. The true nature of the physiological cofactor is under debate. The enzyme is active with cobalt, zinc, manganese or divalent iron ions. Most likely, methionine aminopeptidases function as mononuclear Fe(2+)-metalloproteases under physiological conditions, and the catalytically relevant metal-binding site has been assigned to the histidine-containing high-affinity site.</text>
</comment>
<dbReference type="GO" id="GO:0004239">
    <property type="term" value="F:initiator methionyl aminopeptidase activity"/>
    <property type="evidence" value="ECO:0007669"/>
    <property type="project" value="UniProtKB-UniRule"/>
</dbReference>
<dbReference type="InterPro" id="IPR036005">
    <property type="entry name" value="Creatinase/aminopeptidase-like"/>
</dbReference>
<evidence type="ECO:0000256" key="6">
    <source>
        <dbReference type="HAMAP-Rule" id="MF_01974"/>
    </source>
</evidence>
<evidence type="ECO:0000313" key="11">
    <source>
        <dbReference type="Proteomes" id="UP000220840"/>
    </source>
</evidence>
<dbReference type="Gene3D" id="3.10.450.50">
    <property type="match status" value="1"/>
</dbReference>
<dbReference type="Pfam" id="PF02810">
    <property type="entry name" value="SEC-C"/>
    <property type="match status" value="1"/>
</dbReference>
<dbReference type="GO" id="GO:0046872">
    <property type="term" value="F:metal ion binding"/>
    <property type="evidence" value="ECO:0007669"/>
    <property type="project" value="UniProtKB-UniRule"/>
</dbReference>
<dbReference type="NCBIfam" id="TIGR00500">
    <property type="entry name" value="met_pdase_I"/>
    <property type="match status" value="1"/>
</dbReference>
<dbReference type="SUPFAM" id="SSF103642">
    <property type="entry name" value="Sec-C motif"/>
    <property type="match status" value="1"/>
</dbReference>
<keyword evidence="2 6" id="KW-0031">Aminopeptidase</keyword>
<dbReference type="EMBL" id="PDCJ01000001">
    <property type="protein sequence ID" value="PEG30369.1"/>
    <property type="molecule type" value="Genomic_DNA"/>
</dbReference>
<dbReference type="PANTHER" id="PTHR43330">
    <property type="entry name" value="METHIONINE AMINOPEPTIDASE"/>
    <property type="match status" value="1"/>
</dbReference>
<comment type="function">
    <text evidence="1 6">Removes the N-terminal methionine from nascent proteins. The N-terminal methionine is often cleaved when the second residue in the primary sequence is small and uncharged (Met-Ala-, Cys, Gly, Pro, Ser, Thr, or Val). Requires deformylation of the N(alpha)-formylated initiator methionine before it can be hydrolyzed.</text>
</comment>
<dbReference type="SUPFAM" id="SSF55920">
    <property type="entry name" value="Creatinase/aminopeptidase"/>
    <property type="match status" value="1"/>
</dbReference>
<dbReference type="PROSITE" id="PS00680">
    <property type="entry name" value="MAP_1"/>
    <property type="match status" value="1"/>
</dbReference>
<dbReference type="HAMAP" id="MF_01974">
    <property type="entry name" value="MetAP_1"/>
    <property type="match status" value="1"/>
</dbReference>
<dbReference type="Gene3D" id="3.90.230.10">
    <property type="entry name" value="Creatinase/methionine aminopeptidase superfamily"/>
    <property type="match status" value="1"/>
</dbReference>
<dbReference type="PRINTS" id="PR00599">
    <property type="entry name" value="MAPEPTIDASE"/>
</dbReference>